<name>A0A6H1ZPC1_9ZZZZ</name>
<evidence type="ECO:0000313" key="1">
    <source>
        <dbReference type="EMBL" id="QJA49157.1"/>
    </source>
</evidence>
<organism evidence="1">
    <name type="scientific">viral metagenome</name>
    <dbReference type="NCBI Taxonomy" id="1070528"/>
    <lineage>
        <taxon>unclassified sequences</taxon>
        <taxon>metagenomes</taxon>
        <taxon>organismal metagenomes</taxon>
    </lineage>
</organism>
<feature type="non-terminal residue" evidence="1">
    <location>
        <position position="1"/>
    </location>
</feature>
<evidence type="ECO:0000313" key="3">
    <source>
        <dbReference type="EMBL" id="QJA91274.1"/>
    </source>
</evidence>
<accession>A0A6H1ZPC1</accession>
<evidence type="ECO:0000313" key="4">
    <source>
        <dbReference type="EMBL" id="QJH98657.1"/>
    </source>
</evidence>
<dbReference type="EMBL" id="MT144746">
    <property type="protein sequence ID" value="QJH98657.1"/>
    <property type="molecule type" value="Genomic_DNA"/>
</dbReference>
<dbReference type="AlphaFoldDB" id="A0A6H1ZPC1"/>
<protein>
    <submittedName>
        <fullName evidence="1">Uncharacterized protein</fullName>
    </submittedName>
</protein>
<sequence length="47" mass="5377">MKEEEEKKNIVLEVQNGFIDVRLIFGNRPSTEVIKNKEVKEDGKASS</sequence>
<gene>
    <name evidence="2" type="ORF">MM415A00786_0010</name>
    <name evidence="3" type="ORF">MM415B03411_0005</name>
    <name evidence="1" type="ORF">TM448A01242_0001</name>
    <name evidence="4" type="ORF">TM448B01362_0002</name>
</gene>
<evidence type="ECO:0000313" key="2">
    <source>
        <dbReference type="EMBL" id="QJA80042.1"/>
    </source>
</evidence>
<reference evidence="1" key="1">
    <citation type="submission" date="2020-03" db="EMBL/GenBank/DDBJ databases">
        <title>The deep terrestrial virosphere.</title>
        <authorList>
            <person name="Holmfeldt K."/>
            <person name="Nilsson E."/>
            <person name="Simone D."/>
            <person name="Lopez-Fernandez M."/>
            <person name="Wu X."/>
            <person name="de Brujin I."/>
            <person name="Lundin D."/>
            <person name="Andersson A."/>
            <person name="Bertilsson S."/>
            <person name="Dopson M."/>
        </authorList>
    </citation>
    <scope>NUCLEOTIDE SEQUENCE</scope>
    <source>
        <strain evidence="2">MM415A00786</strain>
        <strain evidence="3">MM415B03411</strain>
        <strain evidence="1">TM448A01242</strain>
        <strain evidence="4">TM448B01362</strain>
    </source>
</reference>
<proteinExistence type="predicted"/>
<dbReference type="EMBL" id="MT144121">
    <property type="protein sequence ID" value="QJA49157.1"/>
    <property type="molecule type" value="Genomic_DNA"/>
</dbReference>
<dbReference type="EMBL" id="MT142404">
    <property type="protein sequence ID" value="QJA80042.1"/>
    <property type="molecule type" value="Genomic_DNA"/>
</dbReference>
<dbReference type="EMBL" id="MT142975">
    <property type="protein sequence ID" value="QJA91274.1"/>
    <property type="molecule type" value="Genomic_DNA"/>
</dbReference>